<evidence type="ECO:0000256" key="11">
    <source>
        <dbReference type="SAM" id="MobiDB-lite"/>
    </source>
</evidence>
<dbReference type="PANTHER" id="PTHR45727">
    <property type="entry name" value="NPC INTRACELLULAR CHOLESTEROL TRANSPORTER 1"/>
    <property type="match status" value="1"/>
</dbReference>
<feature type="transmembrane region" description="Helical" evidence="12">
    <location>
        <begin position="250"/>
        <end position="274"/>
    </location>
</feature>
<feature type="transmembrane region" description="Helical" evidence="12">
    <location>
        <begin position="1145"/>
        <end position="1163"/>
    </location>
</feature>
<keyword evidence="6 12" id="KW-1133">Transmembrane helix</keyword>
<dbReference type="Gene3D" id="1.20.1640.10">
    <property type="entry name" value="Multidrug efflux transporter AcrB transmembrane domain"/>
    <property type="match status" value="1"/>
</dbReference>
<organism evidence="14 15">
    <name type="scientific">Allomyces macrogynus (strain ATCC 38327)</name>
    <name type="common">Allomyces javanicus var. macrogynus</name>
    <dbReference type="NCBI Taxonomy" id="578462"/>
    <lineage>
        <taxon>Eukaryota</taxon>
        <taxon>Fungi</taxon>
        <taxon>Fungi incertae sedis</taxon>
        <taxon>Blastocladiomycota</taxon>
        <taxon>Blastocladiomycetes</taxon>
        <taxon>Blastocladiales</taxon>
        <taxon>Blastocladiaceae</taxon>
        <taxon>Allomyces</taxon>
    </lineage>
</organism>
<reference evidence="14 15" key="1">
    <citation type="submission" date="2009-11" db="EMBL/GenBank/DDBJ databases">
        <title>Annotation of Allomyces macrogynus ATCC 38327.</title>
        <authorList>
            <consortium name="The Broad Institute Genome Sequencing Platform"/>
            <person name="Russ C."/>
            <person name="Cuomo C."/>
            <person name="Burger G."/>
            <person name="Gray M.W."/>
            <person name="Holland P.W.H."/>
            <person name="King N."/>
            <person name="Lang F.B.F."/>
            <person name="Roger A.J."/>
            <person name="Ruiz-Trillo I."/>
            <person name="Young S.K."/>
            <person name="Zeng Q."/>
            <person name="Gargeya S."/>
            <person name="Fitzgerald M."/>
            <person name="Haas B."/>
            <person name="Abouelleil A."/>
            <person name="Alvarado L."/>
            <person name="Arachchi H.M."/>
            <person name="Berlin A."/>
            <person name="Chapman S.B."/>
            <person name="Gearin G."/>
            <person name="Goldberg J."/>
            <person name="Griggs A."/>
            <person name="Gujja S."/>
            <person name="Hansen M."/>
            <person name="Heiman D."/>
            <person name="Howarth C."/>
            <person name="Larimer J."/>
            <person name="Lui A."/>
            <person name="MacDonald P.J.P."/>
            <person name="McCowen C."/>
            <person name="Montmayeur A."/>
            <person name="Murphy C."/>
            <person name="Neiman D."/>
            <person name="Pearson M."/>
            <person name="Priest M."/>
            <person name="Roberts A."/>
            <person name="Saif S."/>
            <person name="Shea T."/>
            <person name="Sisk P."/>
            <person name="Stolte C."/>
            <person name="Sykes S."/>
            <person name="Wortman J."/>
            <person name="Nusbaum C."/>
            <person name="Birren B."/>
        </authorList>
    </citation>
    <scope>NUCLEOTIDE SEQUENCE [LARGE SCALE GENOMIC DNA]</scope>
    <source>
        <strain evidence="14 15">ATCC 38327</strain>
    </source>
</reference>
<evidence type="ECO:0000256" key="7">
    <source>
        <dbReference type="ARBA" id="ARBA00023055"/>
    </source>
</evidence>
<dbReference type="OrthoDB" id="6510177at2759"/>
<dbReference type="InterPro" id="IPR053956">
    <property type="entry name" value="NPC1_MLD"/>
</dbReference>
<keyword evidence="10" id="KW-0325">Glycoprotein</keyword>
<evidence type="ECO:0000256" key="10">
    <source>
        <dbReference type="ARBA" id="ARBA00023180"/>
    </source>
</evidence>
<keyword evidence="4 12" id="KW-0812">Transmembrane</keyword>
<proteinExistence type="inferred from homology"/>
<feature type="transmembrane region" description="Helical" evidence="12">
    <location>
        <begin position="1071"/>
        <end position="1090"/>
    </location>
</feature>
<keyword evidence="9" id="KW-1015">Disulfide bond</keyword>
<keyword evidence="7" id="KW-0445">Lipid transport</keyword>
<evidence type="ECO:0000256" key="12">
    <source>
        <dbReference type="SAM" id="Phobius"/>
    </source>
</evidence>
<feature type="transmembrane region" description="Helical" evidence="12">
    <location>
        <begin position="701"/>
        <end position="720"/>
    </location>
</feature>
<reference evidence="15" key="2">
    <citation type="submission" date="2009-11" db="EMBL/GenBank/DDBJ databases">
        <title>The Genome Sequence of Allomyces macrogynus strain ATCC 38327.</title>
        <authorList>
            <consortium name="The Broad Institute Genome Sequencing Platform"/>
            <person name="Russ C."/>
            <person name="Cuomo C."/>
            <person name="Shea T."/>
            <person name="Young S.K."/>
            <person name="Zeng Q."/>
            <person name="Koehrsen M."/>
            <person name="Haas B."/>
            <person name="Borodovsky M."/>
            <person name="Guigo R."/>
            <person name="Alvarado L."/>
            <person name="Berlin A."/>
            <person name="Borenstein D."/>
            <person name="Chen Z."/>
            <person name="Engels R."/>
            <person name="Freedman E."/>
            <person name="Gellesch M."/>
            <person name="Goldberg J."/>
            <person name="Griggs A."/>
            <person name="Gujja S."/>
            <person name="Heiman D."/>
            <person name="Hepburn T."/>
            <person name="Howarth C."/>
            <person name="Jen D."/>
            <person name="Larson L."/>
            <person name="Lewis B."/>
            <person name="Mehta T."/>
            <person name="Park D."/>
            <person name="Pearson M."/>
            <person name="Roberts A."/>
            <person name="Saif S."/>
            <person name="Shenoy N."/>
            <person name="Sisk P."/>
            <person name="Stolte C."/>
            <person name="Sykes S."/>
            <person name="Walk T."/>
            <person name="White J."/>
            <person name="Yandava C."/>
            <person name="Burger G."/>
            <person name="Gray M.W."/>
            <person name="Holland P.W.H."/>
            <person name="King N."/>
            <person name="Lang F.B.F."/>
            <person name="Roger A.J."/>
            <person name="Ruiz-Trillo I."/>
            <person name="Lander E."/>
            <person name="Nusbaum C."/>
        </authorList>
    </citation>
    <scope>NUCLEOTIDE SEQUENCE [LARGE SCALE GENOMIC DNA]</scope>
    <source>
        <strain evidence="15">ATCC 38327</strain>
    </source>
</reference>
<comment type="subcellular location">
    <subcellularLocation>
        <location evidence="1">Membrane</location>
        <topology evidence="1">Multi-pass membrane protein</topology>
    </subcellularLocation>
</comment>
<dbReference type="PROSITE" id="PS50156">
    <property type="entry name" value="SSD"/>
    <property type="match status" value="1"/>
</dbReference>
<dbReference type="Pfam" id="PF22314">
    <property type="entry name" value="NPC1_MLD"/>
    <property type="match status" value="1"/>
</dbReference>
<sequence>MPDHHPPPPPASRPRDGRGRCAMYGQCGSRSLFSPPLNCAVDMPAKDPNAKLRAHLVQICGDRYAQGSVCCDAAQVDTLEASIQIANRFVQPCPACWENLKTFWCDFSCSSDQASFVNVTATEQFAKGTAATAVDYHVAPKFSMALFDSCKDIKFGGDNRFVMDFVGGGAKTPQEFLDFMGAPKPEVGGSPFPIKFPVQSTLEFRPHNPPAVPCNSTDTALRCSCMDCAAVCPVLPAIGEPDPPHMVGSWHLWAVLGLALELLVLTAWLAMFVTRWARRAWKQRQARNRRVRIGDSEDDLEAPAFLRDDLMEAPLLSPSMDSFPQSPIRDGPFVAADDTNSLPTDPISQLFLALGHVCSHRPKTTILTMLLLVAACSTGWIFNLKLVTRPEDLWVPPDSVAAASKAFYDREFGPFYRTQQVILSTTDPDPTASIVSEETLRQLFALQKAIKHERAPNGLSLNDFCFRPLPEPEGPDGCVVQSVTGYWQDDLATFEKSDWREHLASCLGNPTMPACLPAFLQPLKPELIVDQVNGTRAFIVTFVNRNSDRNATYIDTAEEWEAWLRAKFQDAQQATPVPLRLSYSTESSVETELIASTSADYLTIAISYLAMVAYLVQTLRSPTVALSAVTLVLLSVSMAIGTLSWLGVPCTFISLEVIPFLALAIGVDNVFLLVEAREQIHIFPSTPYRIALALARQGPGFLLSFACELLIFLAAALIDIPAVSSFALYAAATVAALFLLQVTLFVAILAMIHVPALKHSGAAWVRYTQILVRYRRALLATVAALSIGSALLLSNISLGLDQRAALPSDSHMVSYFDDLDQYFNMGPPVYFMAENVDLRNHTHWKAMCARFTSCDAHSIPNLLEQERKRPNVSALASPATAWLDDFLYWLQPRDPEDESEEVPACCSRRRKNPAEWCDPAVDYIGDCVPCVEYDVWRPTNLEGVIDALGDQTTEIMRHWLESVPDEVCPQAGAAAYADAVAPNLGAFTFRAAATPLRSQAALLHAAVAHQRVADAVDAVSPVKVATYAVFHPFFAQYAHLVPVAWKLVAMVLLIVAVAATVLLGSLHLAGILAAAMAIMLLWMSALVLGLRQIPLNGVSLVNIGLGGGLGVEFAAHVLRAFAATTTVVDVEVRVTQVLFGAGHSVLNGIGWTKLVGVAVLAFARSAIFRTFYFEIYCAILVTGLAVGLGVLPLLLLTFGGAGKPVEVEERLLAIPAEVPLPPSRRASPVRPKVKATPDGVDENRSSAASGRKATAVVGRPRSPARKAPNGLPVPGGVVFEVGSLRLGDDPEDDE</sequence>
<evidence type="ECO:0000313" key="15">
    <source>
        <dbReference type="Proteomes" id="UP000054350"/>
    </source>
</evidence>
<evidence type="ECO:0000256" key="1">
    <source>
        <dbReference type="ARBA" id="ARBA00004141"/>
    </source>
</evidence>
<evidence type="ECO:0000256" key="6">
    <source>
        <dbReference type="ARBA" id="ARBA00022989"/>
    </source>
</evidence>
<evidence type="ECO:0000256" key="5">
    <source>
        <dbReference type="ARBA" id="ARBA00022729"/>
    </source>
</evidence>
<comment type="similarity">
    <text evidence="2">Belongs to the patched family.</text>
</comment>
<evidence type="ECO:0000313" key="14">
    <source>
        <dbReference type="EMBL" id="KNE63132.1"/>
    </source>
</evidence>
<evidence type="ECO:0000256" key="8">
    <source>
        <dbReference type="ARBA" id="ARBA00023136"/>
    </source>
</evidence>
<gene>
    <name evidence="14" type="ORF">AMAG_08295</name>
</gene>
<dbReference type="InterPro" id="IPR032190">
    <property type="entry name" value="NPC1_N"/>
</dbReference>
<dbReference type="Pfam" id="PF16414">
    <property type="entry name" value="NPC1_N"/>
    <property type="match status" value="1"/>
</dbReference>
<dbReference type="GO" id="GO:0032934">
    <property type="term" value="F:sterol binding"/>
    <property type="evidence" value="ECO:0007669"/>
    <property type="project" value="TreeGrafter"/>
</dbReference>
<evidence type="ECO:0000256" key="9">
    <source>
        <dbReference type="ARBA" id="ARBA00023157"/>
    </source>
</evidence>
<dbReference type="InterPro" id="IPR000731">
    <property type="entry name" value="SSD"/>
</dbReference>
<dbReference type="EMBL" id="GG745341">
    <property type="protein sequence ID" value="KNE63132.1"/>
    <property type="molecule type" value="Genomic_DNA"/>
</dbReference>
<dbReference type="Pfam" id="PF12349">
    <property type="entry name" value="Sterol-sensing"/>
    <property type="match status" value="1"/>
</dbReference>
<dbReference type="InterPro" id="IPR053958">
    <property type="entry name" value="HMGCR/SNAP/NPC1-like_SSD"/>
</dbReference>
<feature type="transmembrane region" description="Helical" evidence="12">
    <location>
        <begin position="1043"/>
        <end position="1064"/>
    </location>
</feature>
<keyword evidence="8 12" id="KW-0472">Membrane</keyword>
<name>A0A0L0SKS6_ALLM3</name>
<feature type="transmembrane region" description="Helical" evidence="12">
    <location>
        <begin position="652"/>
        <end position="674"/>
    </location>
</feature>
<feature type="region of interest" description="Disordered" evidence="11">
    <location>
        <begin position="1223"/>
        <end position="1274"/>
    </location>
</feature>
<evidence type="ECO:0000256" key="2">
    <source>
        <dbReference type="ARBA" id="ARBA00005585"/>
    </source>
</evidence>
<evidence type="ECO:0000256" key="4">
    <source>
        <dbReference type="ARBA" id="ARBA00022692"/>
    </source>
</evidence>
<evidence type="ECO:0000256" key="3">
    <source>
        <dbReference type="ARBA" id="ARBA00022448"/>
    </source>
</evidence>
<accession>A0A0L0SKS6</accession>
<keyword evidence="5" id="KW-0732">Signal</keyword>
<feature type="transmembrane region" description="Helical" evidence="12">
    <location>
        <begin position="623"/>
        <end position="646"/>
    </location>
</feature>
<dbReference type="OMA" id="WWFDVES"/>
<dbReference type="PANTHER" id="PTHR45727:SF2">
    <property type="entry name" value="NPC INTRACELLULAR CHOLESTEROL TRANSPORTER 1"/>
    <property type="match status" value="1"/>
</dbReference>
<dbReference type="SUPFAM" id="SSF82866">
    <property type="entry name" value="Multidrug efflux transporter AcrB transmembrane domain"/>
    <property type="match status" value="2"/>
</dbReference>
<feature type="domain" description="SSD" evidence="13">
    <location>
        <begin position="592"/>
        <end position="751"/>
    </location>
</feature>
<protein>
    <recommendedName>
        <fullName evidence="13">SSD domain-containing protein</fullName>
    </recommendedName>
</protein>
<dbReference type="eggNOG" id="KOG1933">
    <property type="taxonomic scope" value="Eukaryota"/>
</dbReference>
<evidence type="ECO:0000259" key="13">
    <source>
        <dbReference type="PROSITE" id="PS50156"/>
    </source>
</evidence>
<dbReference type="GO" id="GO:0016020">
    <property type="term" value="C:membrane"/>
    <property type="evidence" value="ECO:0007669"/>
    <property type="project" value="UniProtKB-SubCell"/>
</dbReference>
<feature type="transmembrane region" description="Helical" evidence="12">
    <location>
        <begin position="726"/>
        <end position="756"/>
    </location>
</feature>
<keyword evidence="15" id="KW-1185">Reference proteome</keyword>
<dbReference type="STRING" id="578462.A0A0L0SKS6"/>
<feature type="transmembrane region" description="Helical" evidence="12">
    <location>
        <begin position="1175"/>
        <end position="1198"/>
    </location>
</feature>
<feature type="transmembrane region" description="Helical" evidence="12">
    <location>
        <begin position="777"/>
        <end position="800"/>
    </location>
</feature>
<keyword evidence="3" id="KW-0813">Transport</keyword>
<dbReference type="GO" id="GO:0015918">
    <property type="term" value="P:sterol transport"/>
    <property type="evidence" value="ECO:0007669"/>
    <property type="project" value="TreeGrafter"/>
</dbReference>
<dbReference type="VEuPathDB" id="FungiDB:AMAG_08295"/>
<dbReference type="Proteomes" id="UP000054350">
    <property type="component" value="Unassembled WGS sequence"/>
</dbReference>